<evidence type="ECO:0000313" key="4">
    <source>
        <dbReference type="Proteomes" id="UP000077659"/>
    </source>
</evidence>
<feature type="transmembrane region" description="Helical" evidence="1">
    <location>
        <begin position="86"/>
        <end position="114"/>
    </location>
</feature>
<dbReference type="InterPro" id="IPR007403">
    <property type="entry name" value="DUF456"/>
</dbReference>
<dbReference type="PANTHER" id="PTHR39165">
    <property type="entry name" value="IG HYPOTHETICAL 17883"/>
    <property type="match status" value="1"/>
</dbReference>
<keyword evidence="1" id="KW-0472">Membrane</keyword>
<sequence length="161" mass="16826">MDTTVVYYVLAAALVLIGLAGVILPALPGLPLVFAGLLLAAWADGFTHVGWIALVILGVITALSFLIDFLATVYGAKRVGASKMALWGSVVGAIAGIFFMPIGLFVGPFAGAWIGEYYQTRKTDQATKVGIGTWLGIVLGTATKLALGLCMLGVFAIAWFF</sequence>
<keyword evidence="1" id="KW-1133">Transmembrane helix</keyword>
<feature type="transmembrane region" description="Helical" evidence="1">
    <location>
        <begin position="48"/>
        <end position="74"/>
    </location>
</feature>
<dbReference type="EMBL" id="JAYFSO010000020">
    <property type="protein sequence ID" value="MEA5125179.1"/>
    <property type="molecule type" value="Genomic_DNA"/>
</dbReference>
<keyword evidence="5" id="KW-1185">Reference proteome</keyword>
<dbReference type="EMBL" id="LXNG01000016">
    <property type="protein sequence ID" value="OAG67493.1"/>
    <property type="molecule type" value="Genomic_DNA"/>
</dbReference>
<dbReference type="Proteomes" id="UP000077659">
    <property type="component" value="Unassembled WGS sequence"/>
</dbReference>
<proteinExistence type="predicted"/>
<dbReference type="AlphaFoldDB" id="A0A1A9MAB1"/>
<name>A0A1A9MAB1_9XANT</name>
<accession>A0A1A9MAB1</accession>
<comment type="caution">
    <text evidence="3">The sequence shown here is derived from an EMBL/GenBank/DDBJ whole genome shotgun (WGS) entry which is preliminary data.</text>
</comment>
<evidence type="ECO:0000313" key="2">
    <source>
        <dbReference type="EMBL" id="MEA5125179.1"/>
    </source>
</evidence>
<dbReference type="STRING" id="1843580.A7D17_17080"/>
<evidence type="ECO:0000256" key="1">
    <source>
        <dbReference type="SAM" id="Phobius"/>
    </source>
</evidence>
<dbReference type="Pfam" id="PF04306">
    <property type="entry name" value="DUF456"/>
    <property type="match status" value="1"/>
</dbReference>
<gene>
    <name evidence="3" type="ORF">A7D17_17080</name>
    <name evidence="2" type="ORF">VB146_15235</name>
</gene>
<dbReference type="PANTHER" id="PTHR39165:SF1">
    <property type="entry name" value="DUF456 DOMAIN-CONTAINING PROTEIN"/>
    <property type="match status" value="1"/>
</dbReference>
<evidence type="ECO:0000313" key="5">
    <source>
        <dbReference type="Proteomes" id="UP001303614"/>
    </source>
</evidence>
<dbReference type="OrthoDB" id="9808460at2"/>
<feature type="transmembrane region" description="Helical" evidence="1">
    <location>
        <begin position="7"/>
        <end position="28"/>
    </location>
</feature>
<feature type="transmembrane region" description="Helical" evidence="1">
    <location>
        <begin position="134"/>
        <end position="160"/>
    </location>
</feature>
<keyword evidence="1" id="KW-0812">Transmembrane</keyword>
<protein>
    <submittedName>
        <fullName evidence="2">DUF456 domain-containing protein</fullName>
    </submittedName>
</protein>
<dbReference type="Proteomes" id="UP001303614">
    <property type="component" value="Unassembled WGS sequence"/>
</dbReference>
<evidence type="ECO:0000313" key="3">
    <source>
        <dbReference type="EMBL" id="OAG67493.1"/>
    </source>
</evidence>
<reference evidence="3 4" key="1">
    <citation type="submission" date="2016-05" db="EMBL/GenBank/DDBJ databases">
        <title>Pathogenic, phenotypic and molecular characterisation of Xanthomonas nasturtii sp. nov. and Xanthomonas floridensis sp. nov., new species of Xanthomonas associated with watercress production in Florida.</title>
        <authorList>
            <person name="Vicente J.G."/>
            <person name="Rothwell S."/>
            <person name="Holub E.B."/>
            <person name="Studholme D.J."/>
        </authorList>
    </citation>
    <scope>NUCLEOTIDE SEQUENCE [LARGE SCALE GENOMIC DNA]</scope>
    <source>
        <strain evidence="3 4">WHRI 8848</strain>
    </source>
</reference>
<dbReference type="RefSeq" id="WP_064509029.1">
    <property type="nucleotide sequence ID" value="NZ_JAYFSN010000019.1"/>
</dbReference>
<organism evidence="3 4">
    <name type="scientific">Xanthomonas floridensis</name>
    <dbReference type="NCBI Taxonomy" id="1843580"/>
    <lineage>
        <taxon>Bacteria</taxon>
        <taxon>Pseudomonadati</taxon>
        <taxon>Pseudomonadota</taxon>
        <taxon>Gammaproteobacteria</taxon>
        <taxon>Lysobacterales</taxon>
        <taxon>Lysobacteraceae</taxon>
        <taxon>Xanthomonas</taxon>
    </lineage>
</organism>
<reference evidence="2 5" key="2">
    <citation type="submission" date="2023-12" db="EMBL/GenBank/DDBJ databases">
        <title>Genome sequencing of Xanthomonas floridensis.</title>
        <authorList>
            <person name="Greer S."/>
            <person name="Harrison J."/>
            <person name="Grant M."/>
            <person name="Vicente J."/>
            <person name="Studholme D."/>
        </authorList>
    </citation>
    <scope>NUCLEOTIDE SEQUENCE [LARGE SCALE GENOMIC DNA]</scope>
    <source>
        <strain evidence="2 5">WHRI 8848</strain>
    </source>
</reference>